<evidence type="ECO:0000313" key="5">
    <source>
        <dbReference type="Proteomes" id="UP000076794"/>
    </source>
</evidence>
<dbReference type="InterPro" id="IPR010090">
    <property type="entry name" value="Phage_tape_meas"/>
</dbReference>
<protein>
    <submittedName>
        <fullName evidence="4">Phage-related minor tail protein</fullName>
    </submittedName>
</protein>
<dbReference type="Pfam" id="PF10145">
    <property type="entry name" value="PhageMin_Tail"/>
    <property type="match status" value="1"/>
</dbReference>
<gene>
    <name evidence="4" type="ORF">I598_1879</name>
</gene>
<evidence type="ECO:0000256" key="1">
    <source>
        <dbReference type="SAM" id="MobiDB-lite"/>
    </source>
</evidence>
<dbReference type="PATRIC" id="fig|1300344.3.peg.1888"/>
<dbReference type="KEGG" id="ido:I598_1879"/>
<name>A0A161IDU5_9MICO</name>
<dbReference type="STRING" id="1300344.I598_1879"/>
<dbReference type="AlphaFoldDB" id="A0A161IDU5"/>
<feature type="region of interest" description="Disordered" evidence="1">
    <location>
        <begin position="132"/>
        <end position="175"/>
    </location>
</feature>
<keyword evidence="2" id="KW-0472">Membrane</keyword>
<accession>A0A161IDU5</accession>
<keyword evidence="2" id="KW-1133">Transmembrane helix</keyword>
<dbReference type="EMBL" id="CP014209">
    <property type="protein sequence ID" value="ANC31427.1"/>
    <property type="molecule type" value="Genomic_DNA"/>
</dbReference>
<feature type="transmembrane region" description="Helical" evidence="2">
    <location>
        <begin position="534"/>
        <end position="556"/>
    </location>
</feature>
<keyword evidence="2" id="KW-0812">Transmembrane</keyword>
<dbReference type="OrthoDB" id="177147at2"/>
<proteinExistence type="predicted"/>
<evidence type="ECO:0000313" key="4">
    <source>
        <dbReference type="EMBL" id="ANC31427.1"/>
    </source>
</evidence>
<evidence type="ECO:0000259" key="3">
    <source>
        <dbReference type="Pfam" id="PF10145"/>
    </source>
</evidence>
<dbReference type="Proteomes" id="UP000076794">
    <property type="component" value="Chromosome"/>
</dbReference>
<feature type="compositionally biased region" description="Basic and acidic residues" evidence="1">
    <location>
        <begin position="139"/>
        <end position="164"/>
    </location>
</feature>
<feature type="transmembrane region" description="Helical" evidence="2">
    <location>
        <begin position="568"/>
        <end position="587"/>
    </location>
</feature>
<dbReference type="RefSeq" id="WP_068202727.1">
    <property type="nucleotide sequence ID" value="NZ_CP014209.1"/>
</dbReference>
<keyword evidence="5" id="KW-1185">Reference proteome</keyword>
<sequence>MAGDAVWLDVLPDMGAFSKDLIKGSAKAAAEAGTKSGKTWTDGFKGAASDGGTSHVVAQLEDASKRTKRVVNDQVAVVSKARASERDATAKVTLAEQALIDAREKYGDGSARAVAAEQRLEGARDRQRAASVKLASSEDQLKAASNEHREVTKQLADATDKGGREANTASGKWDSLKASVNKGREKFDQAASSAGGIVAQLGLMAAGAATVSEAWSQNINLEAGTDKVAAALHLTSEQSAVAGQVAGSLYSGAWGESLEDVNGAVESVMSSIEGMADASPAELEKVTAGALDIAKAFDLDVDEAARNAGILMKTGLAADATEAFDLIVGSMQEVPKSLRGEMTDATQEYSAFFSQLGFDGATTMGVLRSALENGQFGIDKMGDSLKEFSIRSTDMSKSTTDAYETIGVDADKMTERILAGGDQAQGAFADIIHGLQGVKDPSDQAAAAIALFGTPLEDIGTGKIPDFLGALDPAGDAFDDFTGRAAEMGETLNDNTATGFTELKRSFVATVSDGLEPFMEPAKQVLDWANSVPGLLPAIATGLGVVTAAWGGYTVAQWAANAAILANPITWIITAVIAAAVLIIANWDTIKAAVKTGWDWLVEKVFRPIGNWLGDVGDWFGDMGVVIGIAWDGVQSGLKSGWDWINEKVFSPVKQGASWVGDRFEDAGEAIGDAWDGMTGALEDGWLWLNEHVFAPVKQGATWVGDRFEDAGGAIGDAWDGMTDALRTGWLWLNEHVFAPVKKGAGLVGDAFDAVPGVVNKAWSKIKEYAAKPVNFVIETVYMDGVRATWNKVADAVGLDLKLPAMSPVRFATGGVLPGYTPGRDVHSFVSPTGGRLELSGGEAIMRPEWTRAVGGPAAIARMNADARSGRFADGGVWGWAGDAWNAVSGAAQAAWDWAGNAAQSVGRFLSDPAGAIKEMITGPMNALLRNIGGGSLGQIVTAIPGMVVDTLSGRSEDFAKTALPPAGSGSPGMGWQAMVSLLREAFPGIGISSTYRPGAITATGVPSFHGLGRAVDIAPPRWDVFNWLSDNFPNSAELIYTPAGGRQIRNGQRTSAFAPITQSMHHNHIHWAMANGGVLPSPLLFDEGGWLPPGRSIIENRTGRPEPLARLDVERARAGQGLASMPGVLEVRDVDGALIGRMRVEAGRVFEGDVEPIEEGLATW</sequence>
<organism evidence="4 5">
    <name type="scientific">Isoptericola dokdonensis DS-3</name>
    <dbReference type="NCBI Taxonomy" id="1300344"/>
    <lineage>
        <taxon>Bacteria</taxon>
        <taxon>Bacillati</taxon>
        <taxon>Actinomycetota</taxon>
        <taxon>Actinomycetes</taxon>
        <taxon>Micrococcales</taxon>
        <taxon>Promicromonosporaceae</taxon>
        <taxon>Isoptericola</taxon>
    </lineage>
</organism>
<feature type="domain" description="Phage tail tape measure protein" evidence="3">
    <location>
        <begin position="254"/>
        <end position="453"/>
    </location>
</feature>
<reference evidence="4 5" key="1">
    <citation type="submission" date="2016-01" db="EMBL/GenBank/DDBJ databases">
        <title>Complete genome sequence of a soil Actinobacterium, Isoptericola dokdonensis DS-3.</title>
        <authorList>
            <person name="Kwon S.-K."/>
            <person name="Kim J.F."/>
        </authorList>
    </citation>
    <scope>NUCLEOTIDE SEQUENCE [LARGE SCALE GENOMIC DNA]</scope>
    <source>
        <strain evidence="4 5">DS-3</strain>
    </source>
</reference>
<evidence type="ECO:0000256" key="2">
    <source>
        <dbReference type="SAM" id="Phobius"/>
    </source>
</evidence>